<dbReference type="InterPro" id="IPR016135">
    <property type="entry name" value="UBQ-conjugating_enzyme/RWD"/>
</dbReference>
<evidence type="ECO:0000313" key="4">
    <source>
        <dbReference type="Proteomes" id="UP000663887"/>
    </source>
</evidence>
<dbReference type="SMART" id="SM00212">
    <property type="entry name" value="UBCc"/>
    <property type="match status" value="1"/>
</dbReference>
<sequence length="1094" mass="127045">MATYNYDVEYEDQHPKRLIVNDYEKVQKLMNLARDEFEIPYEFVLSYDGNDLLPKHYLRDLTWNKPNCRIRVRRKSRQQLEPGRPSQQPLGRIKNAPPDGWSSREPPTKVQTSIVENCDNDRTTSRILEIYENNRARSKLVSPRILNTNLRRSSCEMPTFDARHEYAARETNINPTKEIGPVTSRHPIGEYKRGQLNLSFNKDTIANKTNTPIIKPTDTLDRHIRAVTPNEEQIDQDLFSCLNSILESTSYIFESETTLEYDEESNTSNTEDCFPITSTFEQSDVISDSDYQPIDEDEHNLGNTFSLDYMKSVVDYFDEIDPSTGQRKRNWTSVKHVSACSNSSIYHSFSAIYWKRWYKKQKIDDIDMYVYDTFENAHSKLLAAHDIDLQRWAFRNLIIFFPLLRSDNKLNDWGQALEAQFFLHLRKYIFPPAVLALKHAITEGCLFWFEKPLIVDALIQLLKDLCPANVPGHELCDCIPLFLGCLLSQCDVKAPNTDLYKTVNLITLQNSTQQLLQDPATQISHIAGPYELKERTEIRGNAKRHVDIRSLTQHLLNREHYYTICYCKRTDYLIYDSTNSNEVVKKLKIDRLNDEEITKQYKLMAKDYPSLTFITRGALRADIADQLIFLLDRTVALVFKKKTDRRITTTNRTDSKTSVESFEIFNPLQTTVGRTPTITAAQVYDIRNIEDKSQALPIYFTLNTHDEQVDNSLSVVYKNEMPKQITVVLLDRSRSVFEKFASSDLHDKRTIIDMSIIMLGILSDNIISLDHTPAFGLIHFGTSLETVCPITRNQDQFEKSLTAAPAKQEWTYGIDNHSVSSFDDMKTRIKQHSITIDFISFLRDELLQNRERHIVNLIKRLCEETHGYIYQQLPLTHIQLGATFEQEAAVWLIERDTKVFGAVSKPSRQKPLQLEYNAVSKVPNRVPRLTGGVPHYHRVVSEVNDVFNSHLDFIQLFVCRKDIFFWKVIMKGPFGTPYESGLWLLYANFGEEYPRRAPTVRFMTEIYHVNINSDGKICHQIFDRGWASVTTMVDAFTSIFDLLKESNFDDALSIEKTQLKRDQPDEYHRQAIDCTRRCAHKNLHELKLQFQLED</sequence>
<dbReference type="AlphaFoldDB" id="A0A816VZ42"/>
<dbReference type="Gene3D" id="3.10.110.10">
    <property type="entry name" value="Ubiquitin Conjugating Enzyme"/>
    <property type="match status" value="1"/>
</dbReference>
<dbReference type="SUPFAM" id="SSF54495">
    <property type="entry name" value="UBC-like"/>
    <property type="match status" value="1"/>
</dbReference>
<gene>
    <name evidence="3" type="ORF">XDN619_LOCUS23984</name>
</gene>
<organism evidence="3 4">
    <name type="scientific">Rotaria magnacalcarata</name>
    <dbReference type="NCBI Taxonomy" id="392030"/>
    <lineage>
        <taxon>Eukaryota</taxon>
        <taxon>Metazoa</taxon>
        <taxon>Spiralia</taxon>
        <taxon>Gnathifera</taxon>
        <taxon>Rotifera</taxon>
        <taxon>Eurotatoria</taxon>
        <taxon>Bdelloidea</taxon>
        <taxon>Philodinida</taxon>
        <taxon>Philodinidae</taxon>
        <taxon>Rotaria</taxon>
    </lineage>
</organism>
<feature type="domain" description="UBC core" evidence="2">
    <location>
        <begin position="934"/>
        <end position="1080"/>
    </location>
</feature>
<reference evidence="3" key="1">
    <citation type="submission" date="2021-02" db="EMBL/GenBank/DDBJ databases">
        <authorList>
            <person name="Nowell W R."/>
        </authorList>
    </citation>
    <scope>NUCLEOTIDE SEQUENCE</scope>
</reference>
<evidence type="ECO:0000313" key="3">
    <source>
        <dbReference type="EMBL" id="CAF2126925.1"/>
    </source>
</evidence>
<dbReference type="EMBL" id="CAJNRG010010840">
    <property type="protein sequence ID" value="CAF2126925.1"/>
    <property type="molecule type" value="Genomic_DNA"/>
</dbReference>
<feature type="region of interest" description="Disordered" evidence="1">
    <location>
        <begin position="75"/>
        <end position="111"/>
    </location>
</feature>
<comment type="caution">
    <text evidence="3">The sequence shown here is derived from an EMBL/GenBank/DDBJ whole genome shotgun (WGS) entry which is preliminary data.</text>
</comment>
<dbReference type="Pfam" id="PF00179">
    <property type="entry name" value="UQ_con"/>
    <property type="match status" value="1"/>
</dbReference>
<dbReference type="PROSITE" id="PS50127">
    <property type="entry name" value="UBC_2"/>
    <property type="match status" value="1"/>
</dbReference>
<proteinExistence type="predicted"/>
<name>A0A816VZ42_9BILA</name>
<dbReference type="Proteomes" id="UP000663887">
    <property type="component" value="Unassembled WGS sequence"/>
</dbReference>
<dbReference type="PANTHER" id="PTHR24068">
    <property type="entry name" value="UBIQUITIN-CONJUGATING ENZYME E2"/>
    <property type="match status" value="1"/>
</dbReference>
<dbReference type="InterPro" id="IPR000608">
    <property type="entry name" value="UBC"/>
</dbReference>
<protein>
    <recommendedName>
        <fullName evidence="2">UBC core domain-containing protein</fullName>
    </recommendedName>
</protein>
<evidence type="ECO:0000256" key="1">
    <source>
        <dbReference type="SAM" id="MobiDB-lite"/>
    </source>
</evidence>
<evidence type="ECO:0000259" key="2">
    <source>
        <dbReference type="PROSITE" id="PS50127"/>
    </source>
</evidence>
<accession>A0A816VZ42</accession>